<dbReference type="Gene3D" id="3.40.109.10">
    <property type="entry name" value="NADH Oxidase"/>
    <property type="match status" value="1"/>
</dbReference>
<keyword evidence="3" id="KW-1185">Reference proteome</keyword>
<comment type="caution">
    <text evidence="2">The sequence shown here is derived from an EMBL/GenBank/DDBJ whole genome shotgun (WGS) entry which is preliminary data.</text>
</comment>
<name>A0ABY2S965_9PSEU</name>
<gene>
    <name evidence="2" type="ORF">FCN18_10955</name>
</gene>
<organism evidence="2 3">
    <name type="scientific">Prauserella endophytica</name>
    <dbReference type="NCBI Taxonomy" id="1592324"/>
    <lineage>
        <taxon>Bacteria</taxon>
        <taxon>Bacillati</taxon>
        <taxon>Actinomycetota</taxon>
        <taxon>Actinomycetes</taxon>
        <taxon>Pseudonocardiales</taxon>
        <taxon>Pseudonocardiaceae</taxon>
        <taxon>Prauserella</taxon>
        <taxon>Prauserella coralliicola group</taxon>
    </lineage>
</organism>
<dbReference type="Pfam" id="PF00881">
    <property type="entry name" value="Nitroreductase"/>
    <property type="match status" value="1"/>
</dbReference>
<evidence type="ECO:0000313" key="2">
    <source>
        <dbReference type="EMBL" id="TKG71986.1"/>
    </source>
</evidence>
<dbReference type="SUPFAM" id="SSF55469">
    <property type="entry name" value="FMN-dependent nitroreductase-like"/>
    <property type="match status" value="1"/>
</dbReference>
<dbReference type="PANTHER" id="PTHR43745:SF2">
    <property type="entry name" value="NITROREDUCTASE MJ1384-RELATED"/>
    <property type="match status" value="1"/>
</dbReference>
<accession>A0ABY2S965</accession>
<dbReference type="InterPro" id="IPR029479">
    <property type="entry name" value="Nitroreductase"/>
</dbReference>
<proteinExistence type="predicted"/>
<evidence type="ECO:0000259" key="1">
    <source>
        <dbReference type="Pfam" id="PF00881"/>
    </source>
</evidence>
<evidence type="ECO:0000313" key="3">
    <source>
        <dbReference type="Proteomes" id="UP000309992"/>
    </source>
</evidence>
<dbReference type="PANTHER" id="PTHR43745">
    <property type="entry name" value="NITROREDUCTASE MJ1384-RELATED"/>
    <property type="match status" value="1"/>
</dbReference>
<dbReference type="RefSeq" id="WP_137094770.1">
    <property type="nucleotide sequence ID" value="NZ_SWMS01000004.1"/>
</dbReference>
<dbReference type="CDD" id="cd02142">
    <property type="entry name" value="McbC_SagB-like_oxidoreductase"/>
    <property type="match status" value="1"/>
</dbReference>
<dbReference type="InterPro" id="IPR052544">
    <property type="entry name" value="Bacteriocin_Proc_Enz"/>
</dbReference>
<reference evidence="2 3" key="1">
    <citation type="journal article" date="2015" name="Antonie Van Leeuwenhoek">
        <title>Prauserella endophytica sp. nov., an endophytic actinobacterium isolated from Tamarix taklamakanensis.</title>
        <authorList>
            <person name="Liu J.M."/>
            <person name="Habden X."/>
            <person name="Guo L."/>
            <person name="Tuo L."/>
            <person name="Jiang Z.K."/>
            <person name="Liu S.W."/>
            <person name="Liu X.F."/>
            <person name="Chen L."/>
            <person name="Li R.F."/>
            <person name="Zhang Y.Q."/>
            <person name="Sun C.H."/>
        </authorList>
    </citation>
    <scope>NUCLEOTIDE SEQUENCE [LARGE SCALE GENOMIC DNA]</scope>
    <source>
        <strain evidence="2 3">CGMCC 4.7182</strain>
    </source>
</reference>
<dbReference type="InterPro" id="IPR020051">
    <property type="entry name" value="SagB-type_dehydrogenase"/>
</dbReference>
<sequence length="240" mass="26026">MGGRETTERALAVHRLLNSQSPDSARPLPHGRRFPLPDVHPPQADLVATLARRRSSYAYADRDLQLTALSAWLRFSVGVQRFVPAFGVADYPLGMAPSAGGLDILRAYLVVRRAEQIDPGVYRYEAVSHELVELSDADPVPALEHVYLQPEFIPRAAVSLALTARLDVAFDKYPLRHYRTLHVDTGVAVQNLYLVGTALGLACCAVAGFDDAALGTLLGVTETEIPTMLFAAGHAATQLT</sequence>
<dbReference type="Proteomes" id="UP000309992">
    <property type="component" value="Unassembled WGS sequence"/>
</dbReference>
<protein>
    <submittedName>
        <fullName evidence="2">SagB/ThcOx family dehydrogenase</fullName>
    </submittedName>
</protein>
<dbReference type="NCBIfam" id="TIGR03605">
    <property type="entry name" value="antibiot_sagB"/>
    <property type="match status" value="1"/>
</dbReference>
<dbReference type="EMBL" id="SWMS01000004">
    <property type="protein sequence ID" value="TKG71986.1"/>
    <property type="molecule type" value="Genomic_DNA"/>
</dbReference>
<feature type="domain" description="Nitroreductase" evidence="1">
    <location>
        <begin position="51"/>
        <end position="234"/>
    </location>
</feature>
<dbReference type="InterPro" id="IPR000415">
    <property type="entry name" value="Nitroreductase-like"/>
</dbReference>